<protein>
    <submittedName>
        <fullName evidence="2">Uncharacterized protein</fullName>
    </submittedName>
</protein>
<accession>A0A2P2P5Z7</accession>
<dbReference type="EMBL" id="GGEC01069688">
    <property type="protein sequence ID" value="MBX50172.1"/>
    <property type="molecule type" value="Transcribed_RNA"/>
</dbReference>
<evidence type="ECO:0000256" key="1">
    <source>
        <dbReference type="SAM" id="MobiDB-lite"/>
    </source>
</evidence>
<sequence length="84" mass="9502">MKQSPTALFTICEFAGIPGENKNKQIVITKRISFQKSFIPSHHTSLQANTSHPITTNIKEPHHIAQKHSRKTQPKKFQLRNAAS</sequence>
<name>A0A2P2P5Z7_RHIMU</name>
<dbReference type="AlphaFoldDB" id="A0A2P2P5Z7"/>
<feature type="compositionally biased region" description="Basic residues" evidence="1">
    <location>
        <begin position="64"/>
        <end position="78"/>
    </location>
</feature>
<proteinExistence type="predicted"/>
<feature type="region of interest" description="Disordered" evidence="1">
    <location>
        <begin position="62"/>
        <end position="84"/>
    </location>
</feature>
<evidence type="ECO:0000313" key="2">
    <source>
        <dbReference type="EMBL" id="MBX50172.1"/>
    </source>
</evidence>
<organism evidence="2">
    <name type="scientific">Rhizophora mucronata</name>
    <name type="common">Asiatic mangrove</name>
    <dbReference type="NCBI Taxonomy" id="61149"/>
    <lineage>
        <taxon>Eukaryota</taxon>
        <taxon>Viridiplantae</taxon>
        <taxon>Streptophyta</taxon>
        <taxon>Embryophyta</taxon>
        <taxon>Tracheophyta</taxon>
        <taxon>Spermatophyta</taxon>
        <taxon>Magnoliopsida</taxon>
        <taxon>eudicotyledons</taxon>
        <taxon>Gunneridae</taxon>
        <taxon>Pentapetalae</taxon>
        <taxon>rosids</taxon>
        <taxon>fabids</taxon>
        <taxon>Malpighiales</taxon>
        <taxon>Rhizophoraceae</taxon>
        <taxon>Rhizophora</taxon>
    </lineage>
</organism>
<reference evidence="2" key="1">
    <citation type="submission" date="2018-02" db="EMBL/GenBank/DDBJ databases">
        <title>Rhizophora mucronata_Transcriptome.</title>
        <authorList>
            <person name="Meera S.P."/>
            <person name="Sreeshan A."/>
            <person name="Augustine A."/>
        </authorList>
    </citation>
    <scope>NUCLEOTIDE SEQUENCE</scope>
    <source>
        <tissue evidence="2">Leaf</tissue>
    </source>
</reference>